<accession>A0ABX8JJ82</accession>
<keyword evidence="12" id="KW-0326">Glycosidase</keyword>
<dbReference type="SMART" id="SM00478">
    <property type="entry name" value="ENDO3c"/>
    <property type="match status" value="1"/>
</dbReference>
<reference evidence="14 15" key="1">
    <citation type="submission" date="2021-06" db="EMBL/GenBank/DDBJ databases">
        <title>Gemonas diversity in paddy soil.</title>
        <authorList>
            <person name="Liu G."/>
        </authorList>
    </citation>
    <scope>NUCLEOTIDE SEQUENCE [LARGE SCALE GENOMIC DNA]</scope>
    <source>
        <strain evidence="14 15">RG29</strain>
    </source>
</reference>
<evidence type="ECO:0000256" key="12">
    <source>
        <dbReference type="ARBA" id="ARBA00023295"/>
    </source>
</evidence>
<keyword evidence="15" id="KW-1185">Reference proteome</keyword>
<proteinExistence type="predicted"/>
<evidence type="ECO:0000256" key="1">
    <source>
        <dbReference type="ARBA" id="ARBA00000843"/>
    </source>
</evidence>
<dbReference type="InterPro" id="IPR000445">
    <property type="entry name" value="HhH_motif"/>
</dbReference>
<evidence type="ECO:0000256" key="4">
    <source>
        <dbReference type="ARBA" id="ARBA00012045"/>
    </source>
</evidence>
<evidence type="ECO:0000313" key="14">
    <source>
        <dbReference type="EMBL" id="QWV97181.1"/>
    </source>
</evidence>
<organism evidence="14 15">
    <name type="scientific">Geomonas diazotrophica</name>
    <dbReference type="NCBI Taxonomy" id="2843197"/>
    <lineage>
        <taxon>Bacteria</taxon>
        <taxon>Pseudomonadati</taxon>
        <taxon>Thermodesulfobacteriota</taxon>
        <taxon>Desulfuromonadia</taxon>
        <taxon>Geobacterales</taxon>
        <taxon>Geobacteraceae</taxon>
        <taxon>Geomonas</taxon>
    </lineage>
</organism>
<evidence type="ECO:0000256" key="11">
    <source>
        <dbReference type="ARBA" id="ARBA00023204"/>
    </source>
</evidence>
<evidence type="ECO:0000256" key="5">
    <source>
        <dbReference type="ARBA" id="ARBA00022023"/>
    </source>
</evidence>
<evidence type="ECO:0000259" key="13">
    <source>
        <dbReference type="SMART" id="SM00478"/>
    </source>
</evidence>
<dbReference type="InterPro" id="IPR003265">
    <property type="entry name" value="HhH-GPD_domain"/>
</dbReference>
<dbReference type="InterPro" id="IPR044298">
    <property type="entry name" value="MIG/MutY"/>
</dbReference>
<evidence type="ECO:0000256" key="7">
    <source>
        <dbReference type="ARBA" id="ARBA00022763"/>
    </source>
</evidence>
<comment type="catalytic activity">
    <reaction evidence="1">
        <text>Hydrolyzes free adenine bases from 7,8-dihydro-8-oxoguanine:adenine mismatched double-stranded DNA, leaving an apurinic site.</text>
        <dbReference type="EC" id="3.2.2.31"/>
    </reaction>
</comment>
<dbReference type="Pfam" id="PF00730">
    <property type="entry name" value="HhH-GPD"/>
    <property type="match status" value="1"/>
</dbReference>
<sequence length="305" mass="34578">MDFLLVAQSKAATIAGCRRRVSSPTVPGRRQVHKTVTTSEAASFRRIILDHYRTQGRRLPWRETRDPYAILVSEIMLQQTQVDRVREKYLEFLAVFPTWQELAGAELSRVLSLWQGLGYNRRAVSLQLCARAVLQRFGGALPEEVERLESLPGIGPYTARAVAAFAFGLATPFIETNIRSVFIHHFFADAEAVRDAEILPLVEFTLDRDNPRDWYYALMDYGAMLKRGGANPGRKSAHHVRQSPFRGSNREQRSLILKRILAQPGLSIARLEETLSLDAASLARNIAQLEREGLIRQEEGRLWVP</sequence>
<keyword evidence="8" id="KW-0378">Hydrolase</keyword>
<dbReference type="InterPro" id="IPR004036">
    <property type="entry name" value="Endonuclease-III-like_CS2"/>
</dbReference>
<name>A0ABX8JJ82_9BACT</name>
<evidence type="ECO:0000256" key="10">
    <source>
        <dbReference type="ARBA" id="ARBA00023014"/>
    </source>
</evidence>
<dbReference type="CDD" id="cd00056">
    <property type="entry name" value="ENDO3c"/>
    <property type="match status" value="1"/>
</dbReference>
<keyword evidence="9" id="KW-0408">Iron</keyword>
<dbReference type="PANTHER" id="PTHR42944">
    <property type="entry name" value="ADENINE DNA GLYCOSYLASE"/>
    <property type="match status" value="1"/>
</dbReference>
<comment type="function">
    <text evidence="3">Adenine glycosylase active on G-A mispairs. MutY also corrects error-prone DNA synthesis past GO lesions which are due to the oxidatively damaged form of guanine: 7,8-dihydro-8-oxoguanine (8-oxo-dGTP).</text>
</comment>
<evidence type="ECO:0000256" key="2">
    <source>
        <dbReference type="ARBA" id="ARBA00001966"/>
    </source>
</evidence>
<evidence type="ECO:0000256" key="6">
    <source>
        <dbReference type="ARBA" id="ARBA00022723"/>
    </source>
</evidence>
<evidence type="ECO:0000256" key="3">
    <source>
        <dbReference type="ARBA" id="ARBA00002933"/>
    </source>
</evidence>
<keyword evidence="11" id="KW-0234">DNA repair</keyword>
<dbReference type="EMBL" id="CP076724">
    <property type="protein sequence ID" value="QWV97181.1"/>
    <property type="molecule type" value="Genomic_DNA"/>
</dbReference>
<keyword evidence="7" id="KW-0227">DNA damage</keyword>
<feature type="domain" description="HhH-GPD" evidence="13">
    <location>
        <begin position="76"/>
        <end position="224"/>
    </location>
</feature>
<dbReference type="PANTHER" id="PTHR42944:SF1">
    <property type="entry name" value="ADENINE DNA GLYCOSYLASE"/>
    <property type="match status" value="1"/>
</dbReference>
<gene>
    <name evidence="14" type="ORF">KP005_17840</name>
</gene>
<dbReference type="EC" id="3.2.2.31" evidence="4"/>
<evidence type="ECO:0000256" key="9">
    <source>
        <dbReference type="ARBA" id="ARBA00023004"/>
    </source>
</evidence>
<dbReference type="PROSITE" id="PS01155">
    <property type="entry name" value="ENDONUCLEASE_III_2"/>
    <property type="match status" value="1"/>
</dbReference>
<protein>
    <recommendedName>
        <fullName evidence="5">Adenine DNA glycosylase</fullName>
        <ecNumber evidence="4">3.2.2.31</ecNumber>
    </recommendedName>
</protein>
<evidence type="ECO:0000256" key="8">
    <source>
        <dbReference type="ARBA" id="ARBA00022801"/>
    </source>
</evidence>
<dbReference type="Proteomes" id="UP000683493">
    <property type="component" value="Chromosome"/>
</dbReference>
<dbReference type="Pfam" id="PF00633">
    <property type="entry name" value="HHH"/>
    <property type="match status" value="1"/>
</dbReference>
<keyword evidence="10" id="KW-0411">Iron-sulfur</keyword>
<comment type="cofactor">
    <cofactor evidence="2">
        <name>[4Fe-4S] cluster</name>
        <dbReference type="ChEBI" id="CHEBI:49883"/>
    </cofactor>
</comment>
<keyword evidence="6" id="KW-0479">Metal-binding</keyword>
<evidence type="ECO:0000313" key="15">
    <source>
        <dbReference type="Proteomes" id="UP000683493"/>
    </source>
</evidence>